<reference evidence="2" key="1">
    <citation type="journal article" date="2016" name="Nature">
        <title>The genome of the seagrass Zostera marina reveals angiosperm adaptation to the sea.</title>
        <authorList>
            <person name="Olsen J.L."/>
            <person name="Rouze P."/>
            <person name="Verhelst B."/>
            <person name="Lin Y.-C."/>
            <person name="Bayer T."/>
            <person name="Collen J."/>
            <person name="Dattolo E."/>
            <person name="De Paoli E."/>
            <person name="Dittami S."/>
            <person name="Maumus F."/>
            <person name="Michel G."/>
            <person name="Kersting A."/>
            <person name="Lauritano C."/>
            <person name="Lohaus R."/>
            <person name="Toepel M."/>
            <person name="Tonon T."/>
            <person name="Vanneste K."/>
            <person name="Amirebrahimi M."/>
            <person name="Brakel J."/>
            <person name="Bostroem C."/>
            <person name="Chovatia M."/>
            <person name="Grimwood J."/>
            <person name="Jenkins J.W."/>
            <person name="Jueterbock A."/>
            <person name="Mraz A."/>
            <person name="Stam W.T."/>
            <person name="Tice H."/>
            <person name="Bornberg-Bauer E."/>
            <person name="Green P.J."/>
            <person name="Pearson G.A."/>
            <person name="Procaccini G."/>
            <person name="Duarte C.M."/>
            <person name="Schmutz J."/>
            <person name="Reusch T.B.H."/>
            <person name="Van de Peer Y."/>
        </authorList>
    </citation>
    <scope>NUCLEOTIDE SEQUENCE [LARGE SCALE GENOMIC DNA]</scope>
    <source>
        <strain evidence="2">cv. Finnish</strain>
    </source>
</reference>
<sequence length="92" mass="10124">MDSSSLENNDVDLQSSVTSINHPSTGMSFNTLEDAENCYYRYAGGIGFSVRKITTYSNTEGLYRRTLVCSKERKSNAIIPCSSTSSNVPQNI</sequence>
<evidence type="ECO:0000313" key="1">
    <source>
        <dbReference type="EMBL" id="KMZ72033.1"/>
    </source>
</evidence>
<evidence type="ECO:0000313" key="2">
    <source>
        <dbReference type="Proteomes" id="UP000036987"/>
    </source>
</evidence>
<gene>
    <name evidence="1" type="ORF">ZOSMA_170G00540</name>
</gene>
<comment type="caution">
    <text evidence="1">The sequence shown here is derived from an EMBL/GenBank/DDBJ whole genome shotgun (WGS) entry which is preliminary data.</text>
</comment>
<dbReference type="EMBL" id="LFYR01000644">
    <property type="protein sequence ID" value="KMZ72033.1"/>
    <property type="molecule type" value="Genomic_DNA"/>
</dbReference>
<dbReference type="Proteomes" id="UP000036987">
    <property type="component" value="Unassembled WGS sequence"/>
</dbReference>
<name>A0A0K9PSI5_ZOSMR</name>
<dbReference type="OrthoDB" id="751465at2759"/>
<organism evidence="1 2">
    <name type="scientific">Zostera marina</name>
    <name type="common">Eelgrass</name>
    <dbReference type="NCBI Taxonomy" id="29655"/>
    <lineage>
        <taxon>Eukaryota</taxon>
        <taxon>Viridiplantae</taxon>
        <taxon>Streptophyta</taxon>
        <taxon>Embryophyta</taxon>
        <taxon>Tracheophyta</taxon>
        <taxon>Spermatophyta</taxon>
        <taxon>Magnoliopsida</taxon>
        <taxon>Liliopsida</taxon>
        <taxon>Zosteraceae</taxon>
        <taxon>Zostera</taxon>
    </lineage>
</organism>
<dbReference type="PANTHER" id="PTHR46328">
    <property type="entry name" value="FAR-RED IMPAIRED RESPONSIVE (FAR1) FAMILY PROTEIN-RELATED"/>
    <property type="match status" value="1"/>
</dbReference>
<dbReference type="AlphaFoldDB" id="A0A0K9PSI5"/>
<keyword evidence="2" id="KW-1185">Reference proteome</keyword>
<evidence type="ECO:0008006" key="3">
    <source>
        <dbReference type="Google" id="ProtNLM"/>
    </source>
</evidence>
<protein>
    <recommendedName>
        <fullName evidence="3">FAR1 domain-containing protein</fullName>
    </recommendedName>
</protein>
<dbReference type="PANTHER" id="PTHR46328:SF30">
    <property type="entry name" value="OS04G0641500 PROTEIN"/>
    <property type="match status" value="1"/>
</dbReference>
<accession>A0A0K9PSI5</accession>
<proteinExistence type="predicted"/>